<evidence type="ECO:0000313" key="1">
    <source>
        <dbReference type="EMBL" id="NSL52388.1"/>
    </source>
</evidence>
<evidence type="ECO:0000313" key="2">
    <source>
        <dbReference type="Proteomes" id="UP000625804"/>
    </source>
</evidence>
<dbReference type="RefSeq" id="WP_173731610.1">
    <property type="nucleotide sequence ID" value="NZ_JABTTE010000015.1"/>
</dbReference>
<dbReference type="EMBL" id="JABTTE010000015">
    <property type="protein sequence ID" value="NSL52388.1"/>
    <property type="molecule type" value="Genomic_DNA"/>
</dbReference>
<comment type="caution">
    <text evidence="1">The sequence shown here is derived from an EMBL/GenBank/DDBJ whole genome shotgun (WGS) entry which is preliminary data.</text>
</comment>
<keyword evidence="2" id="KW-1185">Reference proteome</keyword>
<protein>
    <submittedName>
        <fullName evidence="1">CxxH/CxxC protein</fullName>
    </submittedName>
</protein>
<dbReference type="Pfam" id="PF14116">
    <property type="entry name" value="YyzF"/>
    <property type="match status" value="1"/>
</dbReference>
<gene>
    <name evidence="1" type="ORF">HR057_11550</name>
</gene>
<sequence length="51" mass="5854">MIKCCEDHVELAMDVIVDEYEVAPNIDKVENSEILTTCEYCQKKAIYIVSN</sequence>
<dbReference type="InterPro" id="IPR025626">
    <property type="entry name" value="YyzF"/>
</dbReference>
<accession>A0A8J8KCV9</accession>
<proteinExistence type="predicted"/>
<reference evidence="1" key="1">
    <citation type="submission" date="2020-06" db="EMBL/GenBank/DDBJ databases">
        <title>A novel thermopfilic bacterium from Erzurum, Turkey.</title>
        <authorList>
            <person name="Adiguzel A."/>
            <person name="Ay H."/>
            <person name="Baltaci M.O."/>
        </authorList>
    </citation>
    <scope>NUCLEOTIDE SEQUENCE</scope>
    <source>
        <strain evidence="1">P2</strain>
    </source>
</reference>
<dbReference type="Proteomes" id="UP000625804">
    <property type="component" value="Unassembled WGS sequence"/>
</dbReference>
<name>A0A8J8KCV9_9BACI</name>
<organism evidence="1 2">
    <name type="scientific">Calidifontibacillus erzurumensis</name>
    <dbReference type="NCBI Taxonomy" id="2741433"/>
    <lineage>
        <taxon>Bacteria</taxon>
        <taxon>Bacillati</taxon>
        <taxon>Bacillota</taxon>
        <taxon>Bacilli</taxon>
        <taxon>Bacillales</taxon>
        <taxon>Bacillaceae</taxon>
        <taxon>Calidifontibacillus/Schinkia group</taxon>
        <taxon>Calidifontibacillus</taxon>
    </lineage>
</organism>
<dbReference type="AlphaFoldDB" id="A0A8J8KCV9"/>
<dbReference type="NCBIfam" id="TIGR04129">
    <property type="entry name" value="CxxH_BA5709"/>
    <property type="match status" value="1"/>
</dbReference>